<feature type="region of interest" description="Disordered" evidence="1">
    <location>
        <begin position="111"/>
        <end position="220"/>
    </location>
</feature>
<dbReference type="Proteomes" id="UP000002279">
    <property type="component" value="Chromosome 7"/>
</dbReference>
<dbReference type="Bgee" id="ENSOANG00000040432">
    <property type="expression patterns" value="Expressed in testis and 7 other cell types or tissues"/>
</dbReference>
<dbReference type="FunCoup" id="A0A6I8P249">
    <property type="interactions" value="2626"/>
</dbReference>
<feature type="compositionally biased region" description="Basic residues" evidence="1">
    <location>
        <begin position="375"/>
        <end position="384"/>
    </location>
</feature>
<evidence type="ECO:0000313" key="2">
    <source>
        <dbReference type="Ensembl" id="ENSOANP00000046574.1"/>
    </source>
</evidence>
<reference evidence="2" key="3">
    <citation type="submission" date="2025-09" db="UniProtKB">
        <authorList>
            <consortium name="Ensembl"/>
        </authorList>
    </citation>
    <scope>IDENTIFICATION</scope>
    <source>
        <strain evidence="2">Glennie</strain>
    </source>
</reference>
<accession>A0A6I8P249</accession>
<dbReference type="AlphaFoldDB" id="A0A6I8P249"/>
<feature type="region of interest" description="Disordered" evidence="1">
    <location>
        <begin position="261"/>
        <end position="389"/>
    </location>
</feature>
<keyword evidence="3" id="KW-1185">Reference proteome</keyword>
<reference evidence="2" key="2">
    <citation type="submission" date="2025-08" db="UniProtKB">
        <authorList>
            <consortium name="Ensembl"/>
        </authorList>
    </citation>
    <scope>IDENTIFICATION</scope>
    <source>
        <strain evidence="2">Glennie</strain>
    </source>
</reference>
<evidence type="ECO:0000256" key="1">
    <source>
        <dbReference type="SAM" id="MobiDB-lite"/>
    </source>
</evidence>
<feature type="compositionally biased region" description="Basic and acidic residues" evidence="1">
    <location>
        <begin position="122"/>
        <end position="136"/>
    </location>
</feature>
<dbReference type="Ensembl" id="ENSOANT00000070305.1">
    <property type="protein sequence ID" value="ENSOANP00000046574.1"/>
    <property type="gene ID" value="ENSOANG00000040432.1"/>
</dbReference>
<feature type="compositionally biased region" description="Low complexity" evidence="1">
    <location>
        <begin position="301"/>
        <end position="310"/>
    </location>
</feature>
<proteinExistence type="predicted"/>
<name>A0A6I8P249_ORNAN</name>
<evidence type="ECO:0000313" key="3">
    <source>
        <dbReference type="Proteomes" id="UP000002279"/>
    </source>
</evidence>
<sequence length="473" mass="52432">MIGFPSPLLPPTLCSSPFPSPSVLCSFVYIIYYPIYLFPGKFHHSQCPALPHVLGTLGLAVTYCCRGEEENVMMTIAQKCNLNLFCLPDPIPAGLMEECLEWDVEVKAAEPSARPVSAPRLPLEKAALKPDRERPRAVQSHAAPPDPAASPAITAKSKRSKPKLSRKDPGNWLHPEQAEPPNSAQPLGPGTKALQTSGQSGSSKPQGKEASQSPLPKIPCLSSFKAQLPSKTWTFAELVEDYEHFIKEGLEKHVQVIRHYTGPEEQTGPPQNGPAERRESEDGERAPVSQVQSEYSDSEGDSYSSGASSSCKGNESHLEGSSDSQAQEDGRDVDPGDWILPSQGPKVRATPGPEPEGPPQIHTRRLGKGQSAKQSAKRSRKRVAQRSPCPFQRELREESWDDCPGDRAADRLRGFGSDPQSYENYWRSYYQAWQHYYMSASHLYSRNLQRHSNWMTAYHMNAVYLQELMRGDL</sequence>
<organism evidence="2 3">
    <name type="scientific">Ornithorhynchus anatinus</name>
    <name type="common">Duckbill platypus</name>
    <dbReference type="NCBI Taxonomy" id="9258"/>
    <lineage>
        <taxon>Eukaryota</taxon>
        <taxon>Metazoa</taxon>
        <taxon>Chordata</taxon>
        <taxon>Craniata</taxon>
        <taxon>Vertebrata</taxon>
        <taxon>Euteleostomi</taxon>
        <taxon>Mammalia</taxon>
        <taxon>Monotremata</taxon>
        <taxon>Ornithorhynchidae</taxon>
        <taxon>Ornithorhynchus</taxon>
    </lineage>
</organism>
<reference evidence="2 3" key="1">
    <citation type="journal article" date="2008" name="Nature">
        <title>Genome analysis of the platypus reveals unique signatures of evolution.</title>
        <authorList>
            <person name="Warren W.C."/>
            <person name="Hillier L.W."/>
            <person name="Marshall Graves J.A."/>
            <person name="Birney E."/>
            <person name="Ponting C.P."/>
            <person name="Grutzner F."/>
            <person name="Belov K."/>
            <person name="Miller W."/>
            <person name="Clarke L."/>
            <person name="Chinwalla A.T."/>
            <person name="Yang S.P."/>
            <person name="Heger A."/>
            <person name="Locke D.P."/>
            <person name="Miethke P."/>
            <person name="Waters P.D."/>
            <person name="Veyrunes F."/>
            <person name="Fulton L."/>
            <person name="Fulton B."/>
            <person name="Graves T."/>
            <person name="Wallis J."/>
            <person name="Puente X.S."/>
            <person name="Lopez-Otin C."/>
            <person name="Ordonez G.R."/>
            <person name="Eichler E.E."/>
            <person name="Chen L."/>
            <person name="Cheng Z."/>
            <person name="Deakin J.E."/>
            <person name="Alsop A."/>
            <person name="Thompson K."/>
            <person name="Kirby P."/>
            <person name="Papenfuss A.T."/>
            <person name="Wakefield M.J."/>
            <person name="Olender T."/>
            <person name="Lancet D."/>
            <person name="Huttley G.A."/>
            <person name="Smit A.F."/>
            <person name="Pask A."/>
            <person name="Temple-Smith P."/>
            <person name="Batzer M.A."/>
            <person name="Walker J.A."/>
            <person name="Konkel M.K."/>
            <person name="Harris R.S."/>
            <person name="Whittington C.M."/>
            <person name="Wong E.S."/>
            <person name="Gemmell N.J."/>
            <person name="Buschiazzo E."/>
            <person name="Vargas Jentzsch I.M."/>
            <person name="Merkel A."/>
            <person name="Schmitz J."/>
            <person name="Zemann A."/>
            <person name="Churakov G."/>
            <person name="Kriegs J.O."/>
            <person name="Brosius J."/>
            <person name="Murchison E.P."/>
            <person name="Sachidanandam R."/>
            <person name="Smith C."/>
            <person name="Hannon G.J."/>
            <person name="Tsend-Ayush E."/>
            <person name="McMillan D."/>
            <person name="Attenborough R."/>
            <person name="Rens W."/>
            <person name="Ferguson-Smith M."/>
            <person name="Lefevre C.M."/>
            <person name="Sharp J.A."/>
            <person name="Nicholas K.R."/>
            <person name="Ray D.A."/>
            <person name="Kube M."/>
            <person name="Reinhardt R."/>
            <person name="Pringle T.H."/>
            <person name="Taylor J."/>
            <person name="Jones R.C."/>
            <person name="Nixon B."/>
            <person name="Dacheux J.L."/>
            <person name="Niwa H."/>
            <person name="Sekita Y."/>
            <person name="Huang X."/>
            <person name="Stark A."/>
            <person name="Kheradpour P."/>
            <person name="Kellis M."/>
            <person name="Flicek P."/>
            <person name="Chen Y."/>
            <person name="Webber C."/>
            <person name="Hardison R."/>
            <person name="Nelson J."/>
            <person name="Hallsworth-Pepin K."/>
            <person name="Delehaunty K."/>
            <person name="Markovic C."/>
            <person name="Minx P."/>
            <person name="Feng Y."/>
            <person name="Kremitzki C."/>
            <person name="Mitreva M."/>
            <person name="Glasscock J."/>
            <person name="Wylie T."/>
            <person name="Wohldmann P."/>
            <person name="Thiru P."/>
            <person name="Nhan M.N."/>
            <person name="Pohl C.S."/>
            <person name="Smith S.M."/>
            <person name="Hou S."/>
            <person name="Nefedov M."/>
            <person name="de Jong P.J."/>
            <person name="Renfree M.B."/>
            <person name="Mardis E.R."/>
            <person name="Wilson R.K."/>
        </authorList>
    </citation>
    <scope>NUCLEOTIDE SEQUENCE [LARGE SCALE GENOMIC DNA]</scope>
    <source>
        <strain evidence="2 3">Glennie</strain>
    </source>
</reference>
<dbReference type="InParanoid" id="A0A6I8P249"/>
<dbReference type="OMA" id="DEDYWRT"/>
<protein>
    <submittedName>
        <fullName evidence="2">Uncharacterized protein</fullName>
    </submittedName>
</protein>
<feature type="compositionally biased region" description="Basic and acidic residues" evidence="1">
    <location>
        <begin position="275"/>
        <end position="285"/>
    </location>
</feature>
<dbReference type="GeneTree" id="ENSGT00940000169090"/>